<gene>
    <name evidence="2" type="ORF">CTDIVETGP_1425</name>
</gene>
<reference evidence="2 3" key="1">
    <citation type="journal article" date="2015" name="Genome Announc.">
        <title>Draft Genome Sequence of Clostridium tyrobutyricum Strain DIVETGP, Isolated from Cow's Milk for Grana Padano Production.</title>
        <authorList>
            <person name="Soggiu A."/>
            <person name="Piras C."/>
            <person name="Gaiarsa S."/>
            <person name="Sassera D."/>
            <person name="Roncada P."/>
            <person name="Bendixen E."/>
            <person name="Brasca M."/>
            <person name="Bonizzi L."/>
        </authorList>
    </citation>
    <scope>NUCLEOTIDE SEQUENCE [LARGE SCALE GENOMIC DNA]</scope>
    <source>
        <strain evidence="2 3">DIVETGP</strain>
    </source>
</reference>
<sequence>MILVPIIIILVNSLFINPAIGKYDNGDFGKLSLYYGGLSNLSNNYNKMYDRFVHMHYLISTPTIFLIFYKDWVSESILLKIAVVISMITHGFMSRIFDIRYLALSFLPMTL</sequence>
<evidence type="ECO:0000313" key="3">
    <source>
        <dbReference type="Proteomes" id="UP000019482"/>
    </source>
</evidence>
<evidence type="ECO:0000313" key="2">
    <source>
        <dbReference type="EMBL" id="CDL91355.1"/>
    </source>
</evidence>
<name>W6N5K8_CLOTY</name>
<feature type="transmembrane region" description="Helical" evidence="1">
    <location>
        <begin position="81"/>
        <end position="103"/>
    </location>
</feature>
<comment type="caution">
    <text evidence="2">The sequence shown here is derived from an EMBL/GenBank/DDBJ whole genome shotgun (WGS) entry which is preliminary data.</text>
</comment>
<evidence type="ECO:0000256" key="1">
    <source>
        <dbReference type="SAM" id="Phobius"/>
    </source>
</evidence>
<keyword evidence="1" id="KW-0812">Transmembrane</keyword>
<protein>
    <submittedName>
        <fullName evidence="2">Predicted membrane protein</fullName>
    </submittedName>
</protein>
<keyword evidence="3" id="KW-1185">Reference proteome</keyword>
<keyword evidence="1" id="KW-0472">Membrane</keyword>
<dbReference type="Proteomes" id="UP000019482">
    <property type="component" value="Unassembled WGS sequence"/>
</dbReference>
<accession>W6N5K8</accession>
<organism evidence="2 3">
    <name type="scientific">Clostridium tyrobutyricum DIVETGP</name>
    <dbReference type="NCBI Taxonomy" id="1408889"/>
    <lineage>
        <taxon>Bacteria</taxon>
        <taxon>Bacillati</taxon>
        <taxon>Bacillota</taxon>
        <taxon>Clostridia</taxon>
        <taxon>Eubacteriales</taxon>
        <taxon>Clostridiaceae</taxon>
        <taxon>Clostridium</taxon>
    </lineage>
</organism>
<proteinExistence type="predicted"/>
<feature type="transmembrane region" description="Helical" evidence="1">
    <location>
        <begin position="52"/>
        <end position="69"/>
    </location>
</feature>
<dbReference type="EMBL" id="CBXI010000023">
    <property type="protein sequence ID" value="CDL91355.1"/>
    <property type="molecule type" value="Genomic_DNA"/>
</dbReference>
<dbReference type="AlphaFoldDB" id="W6N5K8"/>
<keyword evidence="1" id="KW-1133">Transmembrane helix</keyword>